<organism evidence="1 2">
    <name type="scientific">Aphis glycines</name>
    <name type="common">Soybean aphid</name>
    <dbReference type="NCBI Taxonomy" id="307491"/>
    <lineage>
        <taxon>Eukaryota</taxon>
        <taxon>Metazoa</taxon>
        <taxon>Ecdysozoa</taxon>
        <taxon>Arthropoda</taxon>
        <taxon>Hexapoda</taxon>
        <taxon>Insecta</taxon>
        <taxon>Pterygota</taxon>
        <taxon>Neoptera</taxon>
        <taxon>Paraneoptera</taxon>
        <taxon>Hemiptera</taxon>
        <taxon>Sternorrhyncha</taxon>
        <taxon>Aphidomorpha</taxon>
        <taxon>Aphidoidea</taxon>
        <taxon>Aphididae</taxon>
        <taxon>Aphidini</taxon>
        <taxon>Aphis</taxon>
        <taxon>Aphis</taxon>
    </lineage>
</organism>
<protein>
    <submittedName>
        <fullName evidence="1">Uncharacterized protein</fullName>
    </submittedName>
</protein>
<name>A0A6G0TH34_APHGL</name>
<keyword evidence="2" id="KW-1185">Reference proteome</keyword>
<evidence type="ECO:0000313" key="1">
    <source>
        <dbReference type="EMBL" id="KAE9532797.1"/>
    </source>
</evidence>
<evidence type="ECO:0000313" key="2">
    <source>
        <dbReference type="Proteomes" id="UP000475862"/>
    </source>
</evidence>
<gene>
    <name evidence="1" type="ORF">AGLY_009878</name>
</gene>
<dbReference type="AlphaFoldDB" id="A0A6G0TH34"/>
<sequence>MIGLQTCQYFISKETYQLSHAIESENKMFSFFLMPVKRNEFFEWYILKSKDMLTWVVKYILPTAIPLSVVGQCFPVFSFFKSNLIIIESSTVSPVTFHGKLNDLAFLLKPISGFHAVTFAFFKISALVLSSSTVHSSYIDVSTYTGIAQKFPVQKLIKFYSGSLTQIILIKSF</sequence>
<proteinExistence type="predicted"/>
<dbReference type="EMBL" id="VYZN01000038">
    <property type="protein sequence ID" value="KAE9532797.1"/>
    <property type="molecule type" value="Genomic_DNA"/>
</dbReference>
<dbReference type="Proteomes" id="UP000475862">
    <property type="component" value="Unassembled WGS sequence"/>
</dbReference>
<comment type="caution">
    <text evidence="1">The sequence shown here is derived from an EMBL/GenBank/DDBJ whole genome shotgun (WGS) entry which is preliminary data.</text>
</comment>
<accession>A0A6G0TH34</accession>
<reference evidence="1 2" key="1">
    <citation type="submission" date="2019-08" db="EMBL/GenBank/DDBJ databases">
        <title>The genome of the soybean aphid Biotype 1, its phylome, world population structure and adaptation to the North American continent.</title>
        <authorList>
            <person name="Giordano R."/>
            <person name="Donthu R.K."/>
            <person name="Hernandez A.G."/>
            <person name="Wright C.L."/>
            <person name="Zimin A.V."/>
        </authorList>
    </citation>
    <scope>NUCLEOTIDE SEQUENCE [LARGE SCALE GENOMIC DNA]</scope>
    <source>
        <tissue evidence="1">Whole aphids</tissue>
    </source>
</reference>